<dbReference type="EMBL" id="JAJEQF010000029">
    <property type="protein sequence ID" value="MCC2168162.1"/>
    <property type="molecule type" value="Genomic_DNA"/>
</dbReference>
<dbReference type="InterPro" id="IPR005793">
    <property type="entry name" value="Formyl_trans_C"/>
</dbReference>
<evidence type="ECO:0000313" key="11">
    <source>
        <dbReference type="EMBL" id="MCC2168162.1"/>
    </source>
</evidence>
<evidence type="ECO:0000256" key="5">
    <source>
        <dbReference type="ARBA" id="ARBA00022679"/>
    </source>
</evidence>
<evidence type="ECO:0000259" key="9">
    <source>
        <dbReference type="Pfam" id="PF00551"/>
    </source>
</evidence>
<evidence type="ECO:0000256" key="4">
    <source>
        <dbReference type="ARBA" id="ARBA00016014"/>
    </source>
</evidence>
<dbReference type="HAMAP" id="MF_00182">
    <property type="entry name" value="Formyl_trans"/>
    <property type="match status" value="1"/>
</dbReference>
<dbReference type="InterPro" id="IPR041711">
    <property type="entry name" value="Met-tRNA-FMT_N"/>
</dbReference>
<evidence type="ECO:0000313" key="12">
    <source>
        <dbReference type="Proteomes" id="UP001199355"/>
    </source>
</evidence>
<dbReference type="RefSeq" id="WP_118762687.1">
    <property type="nucleotide sequence ID" value="NZ_JAJEQF010000029.1"/>
</dbReference>
<dbReference type="InterPro" id="IPR011034">
    <property type="entry name" value="Formyl_transferase-like_C_sf"/>
</dbReference>
<sequence>MKIVYMGTPDFAVAPLEALLAAGHTVTAVVTQPDKPKGRSGKLQMSPVKECALQHDIPVLQPIKIKRAEEIERLRQYEADVYVVAAFGQILSQEILDLPHYGSLCIHASLLPAYRGASPINRVIMDGQKKSGVTIMQMDAGIDTGDILTQSEVVIEDTDTDLSLEEKLSKVGAELIVETLQKLEAGTLTATKQDDSKSCYAKLLTKAMGQIDWNQSALSIDRQVRGLYSWPGAYTSCKGKMLKIWQAKPVEEEGIAAYSMPGSIARVTKNEIFVQTGDGVLCLQEVQLEGKKRMKVHDFLLGCKVEEGEVLG</sequence>
<dbReference type="PROSITE" id="PS00373">
    <property type="entry name" value="GART"/>
    <property type="match status" value="1"/>
</dbReference>
<name>A0AAE3AZ19_9FIRM</name>
<dbReference type="SUPFAM" id="SSF53328">
    <property type="entry name" value="Formyltransferase"/>
    <property type="match status" value="1"/>
</dbReference>
<dbReference type="Gene3D" id="3.10.25.10">
    <property type="entry name" value="Formyl transferase, C-terminal domain"/>
    <property type="match status" value="1"/>
</dbReference>
<comment type="function">
    <text evidence="1 8">Attaches a formyl group to the free amino group of methionyl-tRNA(fMet). The formyl group appears to play a dual role in the initiator identity of N-formylmethionyl-tRNA by promoting its recognition by IF2 and preventing the misappropriation of this tRNA by the elongation apparatus.</text>
</comment>
<dbReference type="GO" id="GO:0005829">
    <property type="term" value="C:cytosol"/>
    <property type="evidence" value="ECO:0007669"/>
    <property type="project" value="TreeGrafter"/>
</dbReference>
<dbReference type="GO" id="GO:0004479">
    <property type="term" value="F:methionyl-tRNA formyltransferase activity"/>
    <property type="evidence" value="ECO:0007669"/>
    <property type="project" value="UniProtKB-UniRule"/>
</dbReference>
<accession>A0AAE3AZ19</accession>
<dbReference type="FunFam" id="3.40.50.12230:FF:000001">
    <property type="entry name" value="Methionyl-tRNA formyltransferase"/>
    <property type="match status" value="1"/>
</dbReference>
<evidence type="ECO:0000256" key="3">
    <source>
        <dbReference type="ARBA" id="ARBA00012261"/>
    </source>
</evidence>
<proteinExistence type="inferred from homology"/>
<dbReference type="InterPro" id="IPR036477">
    <property type="entry name" value="Formyl_transf_N_sf"/>
</dbReference>
<evidence type="ECO:0000259" key="10">
    <source>
        <dbReference type="Pfam" id="PF02911"/>
    </source>
</evidence>
<dbReference type="Proteomes" id="UP001199355">
    <property type="component" value="Unassembled WGS sequence"/>
</dbReference>
<dbReference type="Gene3D" id="3.40.50.170">
    <property type="entry name" value="Formyl transferase, N-terminal domain"/>
    <property type="match status" value="1"/>
</dbReference>
<keyword evidence="12" id="KW-1185">Reference proteome</keyword>
<feature type="binding site" evidence="8">
    <location>
        <begin position="109"/>
        <end position="112"/>
    </location>
    <ligand>
        <name>(6S)-5,6,7,8-tetrahydrofolate</name>
        <dbReference type="ChEBI" id="CHEBI:57453"/>
    </ligand>
</feature>
<dbReference type="CDD" id="cd08646">
    <property type="entry name" value="FMT_core_Met-tRNA-FMT_N"/>
    <property type="match status" value="1"/>
</dbReference>
<keyword evidence="5 8" id="KW-0808">Transferase</keyword>
<organism evidence="11 12">
    <name type="scientific">Gallintestinimicrobium propionicum</name>
    <dbReference type="NCBI Taxonomy" id="2981770"/>
    <lineage>
        <taxon>Bacteria</taxon>
        <taxon>Bacillati</taxon>
        <taxon>Bacillota</taxon>
        <taxon>Clostridia</taxon>
        <taxon>Lachnospirales</taxon>
        <taxon>Lachnospiraceae</taxon>
        <taxon>Gallintestinimicrobium</taxon>
    </lineage>
</organism>
<comment type="caution">
    <text evidence="11">The sequence shown here is derived from an EMBL/GenBank/DDBJ whole genome shotgun (WGS) entry which is preliminary data.</text>
</comment>
<evidence type="ECO:0000256" key="2">
    <source>
        <dbReference type="ARBA" id="ARBA00010699"/>
    </source>
</evidence>
<dbReference type="InterPro" id="IPR044135">
    <property type="entry name" value="Met-tRNA-FMT_C"/>
</dbReference>
<dbReference type="InterPro" id="IPR037022">
    <property type="entry name" value="Formyl_trans_C_sf"/>
</dbReference>
<comment type="catalytic activity">
    <reaction evidence="7 8">
        <text>L-methionyl-tRNA(fMet) + (6R)-10-formyltetrahydrofolate = N-formyl-L-methionyl-tRNA(fMet) + (6S)-5,6,7,8-tetrahydrofolate + H(+)</text>
        <dbReference type="Rhea" id="RHEA:24380"/>
        <dbReference type="Rhea" id="RHEA-COMP:9952"/>
        <dbReference type="Rhea" id="RHEA-COMP:9953"/>
        <dbReference type="ChEBI" id="CHEBI:15378"/>
        <dbReference type="ChEBI" id="CHEBI:57453"/>
        <dbReference type="ChEBI" id="CHEBI:78530"/>
        <dbReference type="ChEBI" id="CHEBI:78844"/>
        <dbReference type="ChEBI" id="CHEBI:195366"/>
        <dbReference type="EC" id="2.1.2.9"/>
    </reaction>
</comment>
<dbReference type="InterPro" id="IPR005794">
    <property type="entry name" value="Fmt"/>
</dbReference>
<dbReference type="InterPro" id="IPR001555">
    <property type="entry name" value="GART_AS"/>
</dbReference>
<reference evidence="11 12" key="1">
    <citation type="submission" date="2021-10" db="EMBL/GenBank/DDBJ databases">
        <title>Anaerobic single-cell dispensing facilitates the cultivation of human gut bacteria.</title>
        <authorList>
            <person name="Afrizal A."/>
        </authorList>
    </citation>
    <scope>NUCLEOTIDE SEQUENCE [LARGE SCALE GENOMIC DNA]</scope>
    <source>
        <strain evidence="11 12">CLA-AA-H244</strain>
    </source>
</reference>
<dbReference type="AlphaFoldDB" id="A0AAE3AZ19"/>
<dbReference type="EC" id="2.1.2.9" evidence="3 8"/>
<dbReference type="SUPFAM" id="SSF50486">
    <property type="entry name" value="FMT C-terminal domain-like"/>
    <property type="match status" value="1"/>
</dbReference>
<evidence type="ECO:0000256" key="1">
    <source>
        <dbReference type="ARBA" id="ARBA00002606"/>
    </source>
</evidence>
<evidence type="ECO:0000256" key="8">
    <source>
        <dbReference type="HAMAP-Rule" id="MF_00182"/>
    </source>
</evidence>
<evidence type="ECO:0000256" key="7">
    <source>
        <dbReference type="ARBA" id="ARBA00048558"/>
    </source>
</evidence>
<gene>
    <name evidence="8 11" type="primary">fmt</name>
    <name evidence="11" type="ORF">LKD45_10755</name>
</gene>
<feature type="domain" description="Formyl transferase C-terminal" evidence="10">
    <location>
        <begin position="204"/>
        <end position="302"/>
    </location>
</feature>
<comment type="similarity">
    <text evidence="2 8">Belongs to the Fmt family.</text>
</comment>
<feature type="domain" description="Formyl transferase N-terminal" evidence="9">
    <location>
        <begin position="1"/>
        <end position="180"/>
    </location>
</feature>
<dbReference type="InterPro" id="IPR002376">
    <property type="entry name" value="Formyl_transf_N"/>
</dbReference>
<dbReference type="PANTHER" id="PTHR11138">
    <property type="entry name" value="METHIONYL-TRNA FORMYLTRANSFERASE"/>
    <property type="match status" value="1"/>
</dbReference>
<dbReference type="NCBIfam" id="TIGR00460">
    <property type="entry name" value="fmt"/>
    <property type="match status" value="1"/>
</dbReference>
<dbReference type="PANTHER" id="PTHR11138:SF5">
    <property type="entry name" value="METHIONYL-TRNA FORMYLTRANSFERASE, MITOCHONDRIAL"/>
    <property type="match status" value="1"/>
</dbReference>
<dbReference type="Pfam" id="PF00551">
    <property type="entry name" value="Formyl_trans_N"/>
    <property type="match status" value="1"/>
</dbReference>
<keyword evidence="6 8" id="KW-0648">Protein biosynthesis</keyword>
<evidence type="ECO:0000256" key="6">
    <source>
        <dbReference type="ARBA" id="ARBA00022917"/>
    </source>
</evidence>
<dbReference type="CDD" id="cd08704">
    <property type="entry name" value="Met_tRNA_FMT_C"/>
    <property type="match status" value="1"/>
</dbReference>
<protein>
    <recommendedName>
        <fullName evidence="4 8">Methionyl-tRNA formyltransferase</fullName>
        <ecNumber evidence="3 8">2.1.2.9</ecNumber>
    </recommendedName>
</protein>
<dbReference type="Pfam" id="PF02911">
    <property type="entry name" value="Formyl_trans_C"/>
    <property type="match status" value="1"/>
</dbReference>